<evidence type="ECO:0000313" key="2">
    <source>
        <dbReference type="Proteomes" id="UP000029914"/>
    </source>
</evidence>
<dbReference type="EMBL" id="CP006764">
    <property type="protein sequence ID" value="AIT62180.1"/>
    <property type="molecule type" value="Genomic_DNA"/>
</dbReference>
<dbReference type="KEGG" id="cdo:CDOO_01920"/>
<evidence type="ECO:0000313" key="1">
    <source>
        <dbReference type="EMBL" id="AIT62180.1"/>
    </source>
</evidence>
<proteinExistence type="predicted"/>
<protein>
    <submittedName>
        <fullName evidence="1">Uncharacterized protein</fullName>
    </submittedName>
</protein>
<dbReference type="OrthoDB" id="3837969at2"/>
<dbReference type="RefSeq" id="WP_018021463.1">
    <property type="nucleotide sequence ID" value="NZ_AQUX01000002.1"/>
</dbReference>
<sequence>MTAETPRDGSLEAAFLRSIEAHGDYGKEWDGLTVLGRLVARNIDEAGTVDSSEQRKALNLSHYFLNVWDRLGLPSNNVEDTDRAGDPARGVPQDPEFRDARVGVMQMMKSLKKDGA</sequence>
<organism evidence="1 2">
    <name type="scientific">Corynebacterium doosanense CAU 212 = DSM 45436</name>
    <dbReference type="NCBI Taxonomy" id="558173"/>
    <lineage>
        <taxon>Bacteria</taxon>
        <taxon>Bacillati</taxon>
        <taxon>Actinomycetota</taxon>
        <taxon>Actinomycetes</taxon>
        <taxon>Mycobacteriales</taxon>
        <taxon>Corynebacteriaceae</taxon>
        <taxon>Corynebacterium</taxon>
    </lineage>
</organism>
<dbReference type="HOGENOM" id="CLU_2092681_0_0_11"/>
<gene>
    <name evidence="1" type="ORF">CDOO_01920</name>
</gene>
<accession>A0A097IJ81</accession>
<dbReference type="Proteomes" id="UP000029914">
    <property type="component" value="Chromosome"/>
</dbReference>
<dbReference type="AlphaFoldDB" id="A0A097IJ81"/>
<dbReference type="STRING" id="558173.CDOO_01920"/>
<name>A0A097IJ81_9CORY</name>
<keyword evidence="2" id="KW-1185">Reference proteome</keyword>
<reference evidence="1 2" key="1">
    <citation type="submission" date="2013-09" db="EMBL/GenBank/DDBJ databases">
        <title>Complete genome sequence of Corynebacterium doosanense CAU 212(T) (=DSM 45436(T)), isolated from activated sludge.</title>
        <authorList>
            <person name="Schaffert L."/>
            <person name="Albersmeier A."/>
            <person name="Kalinowski J."/>
            <person name="Ruckert C."/>
        </authorList>
    </citation>
    <scope>NUCLEOTIDE SEQUENCE [LARGE SCALE GENOMIC DNA]</scope>
    <source>
        <strain evidence="1 2">CAU 212</strain>
    </source>
</reference>